<dbReference type="Proteomes" id="UP000659388">
    <property type="component" value="Unassembled WGS sequence"/>
</dbReference>
<reference evidence="1" key="1">
    <citation type="submission" date="2021-01" db="EMBL/GenBank/DDBJ databases">
        <title>Fulvivirga kasyanovii gen. nov., sp nov., a novel member of the phylum Bacteroidetes isolated from seawater in a mussel farm.</title>
        <authorList>
            <person name="Zhao L.-H."/>
            <person name="Wang Z.-J."/>
        </authorList>
    </citation>
    <scope>NUCLEOTIDE SEQUENCE</scope>
    <source>
        <strain evidence="1">2943</strain>
    </source>
</reference>
<proteinExistence type="predicted"/>
<keyword evidence="2" id="KW-1185">Reference proteome</keyword>
<comment type="caution">
    <text evidence="1">The sequence shown here is derived from an EMBL/GenBank/DDBJ whole genome shotgun (WGS) entry which is preliminary data.</text>
</comment>
<dbReference type="AlphaFoldDB" id="A0A937FD40"/>
<protein>
    <submittedName>
        <fullName evidence="1">Uncharacterized protein</fullName>
    </submittedName>
</protein>
<evidence type="ECO:0000313" key="2">
    <source>
        <dbReference type="Proteomes" id="UP000659388"/>
    </source>
</evidence>
<dbReference type="RefSeq" id="WP_202246801.1">
    <property type="nucleotide sequence ID" value="NZ_JAESIY010000023.1"/>
</dbReference>
<dbReference type="EMBL" id="JAESIY010000023">
    <property type="protein sequence ID" value="MBL3659009.1"/>
    <property type="molecule type" value="Genomic_DNA"/>
</dbReference>
<evidence type="ECO:0000313" key="1">
    <source>
        <dbReference type="EMBL" id="MBL3659009.1"/>
    </source>
</evidence>
<gene>
    <name evidence="1" type="ORF">JL102_22875</name>
</gene>
<sequence length="219" mass="25776">MKLIPVIEVGYANQGIEAPEYGPYWEYPNEWDEFNNMSYKNAGFNDPFKPFDPGASLYEIELISDDNLKKIVVDHTEELRKGEYDREQASPLFGGYVLEINEERLFYPQCCGDLGDIQFWRNISNGKESFYEGHPAPIVKFKNDEILFDLTVQEFDEEFTPIPKQRKFRLQRDDLKKAIIEAQLTLEKFANRIQAINESENLNLERIEDLLVWENINYQ</sequence>
<name>A0A937FD40_9BACT</name>
<accession>A0A937FD40</accession>
<organism evidence="1 2">
    <name type="scientific">Fulvivirga sediminis</name>
    <dbReference type="NCBI Taxonomy" id="2803949"/>
    <lineage>
        <taxon>Bacteria</taxon>
        <taxon>Pseudomonadati</taxon>
        <taxon>Bacteroidota</taxon>
        <taxon>Cytophagia</taxon>
        <taxon>Cytophagales</taxon>
        <taxon>Fulvivirgaceae</taxon>
        <taxon>Fulvivirga</taxon>
    </lineage>
</organism>